<dbReference type="EMBL" id="BAMX01000005">
    <property type="protein sequence ID" value="GAN65046.1"/>
    <property type="molecule type" value="Genomic_DNA"/>
</dbReference>
<feature type="transmembrane region" description="Helical" evidence="6">
    <location>
        <begin position="74"/>
        <end position="95"/>
    </location>
</feature>
<dbReference type="KEGG" id="aot:AcetOri_orf01554"/>
<dbReference type="PANTHER" id="PTHR32322">
    <property type="entry name" value="INNER MEMBRANE TRANSPORTER"/>
    <property type="match status" value="1"/>
</dbReference>
<evidence type="ECO:0000256" key="1">
    <source>
        <dbReference type="ARBA" id="ARBA00004651"/>
    </source>
</evidence>
<feature type="transmembrane region" description="Helical" evidence="6">
    <location>
        <begin position="12"/>
        <end position="32"/>
    </location>
</feature>
<dbReference type="EMBL" id="AP018515">
    <property type="protein sequence ID" value="BBC79394.1"/>
    <property type="molecule type" value="Genomic_DNA"/>
</dbReference>
<dbReference type="InterPro" id="IPR037185">
    <property type="entry name" value="EmrE-like"/>
</dbReference>
<reference evidence="13 14" key="2">
    <citation type="submission" date="2014-06" db="EMBL/GenBank/DDBJ databases">
        <authorList>
            <person name="Ju J."/>
            <person name="Zhang J."/>
        </authorList>
    </citation>
    <scope>NUCLEOTIDE SEQUENCE [LARGE SCALE GENOMIC DNA]</scope>
    <source>
        <strain evidence="10">DmW_045</strain>
        <strain evidence="11">DmW_048</strain>
    </source>
</reference>
<reference evidence="9 12" key="1">
    <citation type="submission" date="2012-11" db="EMBL/GenBank/DDBJ databases">
        <title>Whole genome sequence of Acetobacter orientalis 21F-2.</title>
        <authorList>
            <person name="Azuma Y."/>
            <person name="Higashiura N."/>
            <person name="Hirakawa H."/>
            <person name="Matsushita K."/>
        </authorList>
    </citation>
    <scope>NUCLEOTIDE SEQUENCE [LARGE SCALE GENOMIC DNA]</scope>
    <source>
        <strain evidence="9 12">21F-2</strain>
    </source>
</reference>
<evidence type="ECO:0000259" key="7">
    <source>
        <dbReference type="Pfam" id="PF00892"/>
    </source>
</evidence>
<dbReference type="Pfam" id="PF00892">
    <property type="entry name" value="EamA"/>
    <property type="match status" value="1"/>
</dbReference>
<feature type="transmembrane region" description="Helical" evidence="6">
    <location>
        <begin position="213"/>
        <end position="231"/>
    </location>
</feature>
<accession>A0A0D6NHY3</accession>
<feature type="transmembrane region" description="Helical" evidence="6">
    <location>
        <begin position="268"/>
        <end position="286"/>
    </location>
</feature>
<evidence type="ECO:0000313" key="15">
    <source>
        <dbReference type="Proteomes" id="UP000270034"/>
    </source>
</evidence>
<comment type="subcellular location">
    <subcellularLocation>
        <location evidence="1">Cell membrane</location>
        <topology evidence="1">Multi-pass membrane protein</topology>
    </subcellularLocation>
</comment>
<evidence type="ECO:0000256" key="2">
    <source>
        <dbReference type="ARBA" id="ARBA00022475"/>
    </source>
</evidence>
<dbReference type="SUPFAM" id="SSF103481">
    <property type="entry name" value="Multidrug resistance efflux transporter EmrE"/>
    <property type="match status" value="2"/>
</dbReference>
<dbReference type="AlphaFoldDB" id="A0A251ZYQ0"/>
<keyword evidence="2" id="KW-1003">Cell membrane</keyword>
<dbReference type="EMBL" id="JOMO01000052">
    <property type="protein sequence ID" value="OUI79798.1"/>
    <property type="molecule type" value="Genomic_DNA"/>
</dbReference>
<reference evidence="8 15" key="3">
    <citation type="submission" date="2018-02" db="EMBL/GenBank/DDBJ databases">
        <title>Acetobacter orientalis genome.</title>
        <authorList>
            <person name="Nakashima N."/>
            <person name="Tamura T."/>
        </authorList>
    </citation>
    <scope>NUCLEOTIDE SEQUENCE [LARGE SCALE GENOMIC DNA]</scope>
    <source>
        <strain evidence="8 15">FAN1</strain>
    </source>
</reference>
<evidence type="ECO:0000313" key="14">
    <source>
        <dbReference type="Proteomes" id="UP000194999"/>
    </source>
</evidence>
<feature type="transmembrane region" description="Helical" evidence="6">
    <location>
        <begin position="38"/>
        <end position="62"/>
    </location>
</feature>
<dbReference type="Proteomes" id="UP000194999">
    <property type="component" value="Unassembled WGS sequence"/>
</dbReference>
<feature type="transmembrane region" description="Helical" evidence="6">
    <location>
        <begin position="243"/>
        <end position="262"/>
    </location>
</feature>
<keyword evidence="3 6" id="KW-0812">Transmembrane</keyword>
<name>A0A251ZYQ0_9PROT</name>
<dbReference type="GeneID" id="76203189"/>
<keyword evidence="12" id="KW-1185">Reference proteome</keyword>
<evidence type="ECO:0000313" key="13">
    <source>
        <dbReference type="Proteomes" id="UP000194639"/>
    </source>
</evidence>
<feature type="transmembrane region" description="Helical" evidence="6">
    <location>
        <begin position="126"/>
        <end position="144"/>
    </location>
</feature>
<evidence type="ECO:0000313" key="8">
    <source>
        <dbReference type="EMBL" id="BBC79394.1"/>
    </source>
</evidence>
<dbReference type="InterPro" id="IPR050638">
    <property type="entry name" value="AA-Vitamin_Transporters"/>
</dbReference>
<feature type="transmembrane region" description="Helical" evidence="6">
    <location>
        <begin position="101"/>
        <end position="119"/>
    </location>
</feature>
<gene>
    <name evidence="9" type="ORF">Abor_005_011</name>
    <name evidence="8" type="ORF">AcetOrient_orf01554</name>
    <name evidence="10" type="ORF">HK12_12295</name>
    <name evidence="11" type="ORF">HK15_07870</name>
</gene>
<evidence type="ECO:0000256" key="3">
    <source>
        <dbReference type="ARBA" id="ARBA00022692"/>
    </source>
</evidence>
<feature type="transmembrane region" description="Helical" evidence="6">
    <location>
        <begin position="150"/>
        <end position="170"/>
    </location>
</feature>
<feature type="transmembrane region" description="Helical" evidence="6">
    <location>
        <begin position="182"/>
        <end position="207"/>
    </location>
</feature>
<dbReference type="RefSeq" id="WP_048840108.1">
    <property type="nucleotide sequence ID" value="NZ_BAMX01000005.1"/>
</dbReference>
<evidence type="ECO:0000313" key="10">
    <source>
        <dbReference type="EMBL" id="OUI79798.1"/>
    </source>
</evidence>
<dbReference type="STRING" id="1231341.Abor_005_011"/>
<feature type="domain" description="EamA" evidence="7">
    <location>
        <begin position="151"/>
        <end position="284"/>
    </location>
</feature>
<evidence type="ECO:0000313" key="9">
    <source>
        <dbReference type="EMBL" id="GAN65046.1"/>
    </source>
</evidence>
<evidence type="ECO:0000256" key="5">
    <source>
        <dbReference type="ARBA" id="ARBA00023136"/>
    </source>
</evidence>
<evidence type="ECO:0000313" key="11">
    <source>
        <dbReference type="EMBL" id="OUJ01612.1"/>
    </source>
</evidence>
<dbReference type="InterPro" id="IPR000620">
    <property type="entry name" value="EamA_dom"/>
</dbReference>
<dbReference type="EMBL" id="JOOY01000041">
    <property type="protein sequence ID" value="OUJ01612.1"/>
    <property type="molecule type" value="Genomic_DNA"/>
</dbReference>
<dbReference type="Proteomes" id="UP000032670">
    <property type="component" value="Unassembled WGS sequence"/>
</dbReference>
<keyword evidence="5 6" id="KW-0472">Membrane</keyword>
<accession>A0A251ZYQ0</accession>
<protein>
    <submittedName>
        <fullName evidence="9 10">Transporter</fullName>
    </submittedName>
</protein>
<evidence type="ECO:0000256" key="4">
    <source>
        <dbReference type="ARBA" id="ARBA00022989"/>
    </source>
</evidence>
<dbReference type="Proteomes" id="UP000270034">
    <property type="component" value="Chromosome"/>
</dbReference>
<sequence>MSISANTQTASLQVRIAALAQLIGGMVFLQFGSSTAKALFPIFGAAGMVALRCGFAALILMSVFKTWHVLSWRLLRLAFPYGMAIATMNLCFYLALERIPLGITVTLEFTGPLFLAFLGSRRLSDIAWLAVTVLGLFLLLNPTGANAPNLLGLMFALGAAFSWALYLIFGKRLIGKIAPGHACALGQLCGGLVLFIPCFLPALIAGAGHPSSLFWAVVVAVCSSALPYALEMRAMQHLSARDLGLLCSLEPVCATLAGVLILHETLPLLRLCGIVLIAGASIGTVLTPGKKAPLAEVPEAPQ</sequence>
<dbReference type="GO" id="GO:0005886">
    <property type="term" value="C:plasma membrane"/>
    <property type="evidence" value="ECO:0007669"/>
    <property type="project" value="UniProtKB-SubCell"/>
</dbReference>
<dbReference type="Proteomes" id="UP000194639">
    <property type="component" value="Unassembled WGS sequence"/>
</dbReference>
<evidence type="ECO:0000313" key="12">
    <source>
        <dbReference type="Proteomes" id="UP000032670"/>
    </source>
</evidence>
<dbReference type="PANTHER" id="PTHR32322:SF18">
    <property type="entry name" value="S-ADENOSYLMETHIONINE_S-ADENOSYLHOMOCYSTEINE TRANSPORTER"/>
    <property type="match status" value="1"/>
</dbReference>
<organism evidence="10 13">
    <name type="scientific">Acetobacter orientalis</name>
    <dbReference type="NCBI Taxonomy" id="146474"/>
    <lineage>
        <taxon>Bacteria</taxon>
        <taxon>Pseudomonadati</taxon>
        <taxon>Pseudomonadota</taxon>
        <taxon>Alphaproteobacteria</taxon>
        <taxon>Acetobacterales</taxon>
        <taxon>Acetobacteraceae</taxon>
        <taxon>Acetobacter</taxon>
    </lineage>
</organism>
<proteinExistence type="predicted"/>
<dbReference type="Gene3D" id="1.10.3730.20">
    <property type="match status" value="1"/>
</dbReference>
<keyword evidence="4 6" id="KW-1133">Transmembrane helix</keyword>
<evidence type="ECO:0000256" key="6">
    <source>
        <dbReference type="SAM" id="Phobius"/>
    </source>
</evidence>